<organism evidence="2 3">
    <name type="scientific">Acinetobacter ursingii</name>
    <dbReference type="NCBI Taxonomy" id="108980"/>
    <lineage>
        <taxon>Bacteria</taxon>
        <taxon>Pseudomonadati</taxon>
        <taxon>Pseudomonadota</taxon>
        <taxon>Gammaproteobacteria</taxon>
        <taxon>Moraxellales</taxon>
        <taxon>Moraxellaceae</taxon>
        <taxon>Acinetobacter</taxon>
    </lineage>
</organism>
<evidence type="ECO:0000259" key="1">
    <source>
        <dbReference type="Pfam" id="PF03412"/>
    </source>
</evidence>
<evidence type="ECO:0000313" key="2">
    <source>
        <dbReference type="EMBL" id="HCK30021.1"/>
    </source>
</evidence>
<dbReference type="GO" id="GO:0006508">
    <property type="term" value="P:proteolysis"/>
    <property type="evidence" value="ECO:0007669"/>
    <property type="project" value="InterPro"/>
</dbReference>
<dbReference type="Pfam" id="PF03412">
    <property type="entry name" value="Peptidase_C39"/>
    <property type="match status" value="1"/>
</dbReference>
<evidence type="ECO:0000313" key="3">
    <source>
        <dbReference type="Proteomes" id="UP000263596"/>
    </source>
</evidence>
<feature type="domain" description="Peptidase C39" evidence="1">
    <location>
        <begin position="13"/>
        <end position="68"/>
    </location>
</feature>
<dbReference type="Proteomes" id="UP000263596">
    <property type="component" value="Unassembled WGS sequence"/>
</dbReference>
<sequence>MALEIPESLVNLEANCGIFALWMLFQHHGVEMDISELIQATQHDQEYGTFTIALAVALKKFGFDVSFYTDPDPYIDDSERLIYQQAQALNIPILSALTYSEIQGAIENGQMVIVSYDTLDGVGNQSLVYSIDEQEICFFDSFDPMPAFLFEQQRDAEGICRQVILINDQELKLMQSTKFS</sequence>
<name>A0A3D2SKQ0_9GAMM</name>
<dbReference type="RefSeq" id="WP_049176265.1">
    <property type="nucleotide sequence ID" value="NZ_BKFK01000001.1"/>
</dbReference>
<comment type="caution">
    <text evidence="2">The sequence shown here is derived from an EMBL/GenBank/DDBJ whole genome shotgun (WGS) entry which is preliminary data.</text>
</comment>
<accession>A0A3D2SKQ0</accession>
<dbReference type="InterPro" id="IPR005074">
    <property type="entry name" value="Peptidase_C39"/>
</dbReference>
<proteinExistence type="predicted"/>
<gene>
    <name evidence="2" type="ORF">DHW29_07430</name>
</gene>
<reference evidence="2 3" key="1">
    <citation type="journal article" date="2018" name="Nat. Biotechnol.">
        <title>A standardized bacterial taxonomy based on genome phylogeny substantially revises the tree of life.</title>
        <authorList>
            <person name="Parks D.H."/>
            <person name="Chuvochina M."/>
            <person name="Waite D.W."/>
            <person name="Rinke C."/>
            <person name="Skarshewski A."/>
            <person name="Chaumeil P.A."/>
            <person name="Hugenholtz P."/>
        </authorList>
    </citation>
    <scope>NUCLEOTIDE SEQUENCE [LARGE SCALE GENOMIC DNA]</scope>
    <source>
        <strain evidence="2">UBA9669</strain>
    </source>
</reference>
<dbReference type="EMBL" id="DPVE01000136">
    <property type="protein sequence ID" value="HCK30021.1"/>
    <property type="molecule type" value="Genomic_DNA"/>
</dbReference>
<dbReference type="GO" id="GO:0016020">
    <property type="term" value="C:membrane"/>
    <property type="evidence" value="ECO:0007669"/>
    <property type="project" value="InterPro"/>
</dbReference>
<dbReference type="Gene3D" id="3.90.70.10">
    <property type="entry name" value="Cysteine proteinases"/>
    <property type="match status" value="1"/>
</dbReference>
<dbReference type="GO" id="GO:0005524">
    <property type="term" value="F:ATP binding"/>
    <property type="evidence" value="ECO:0007669"/>
    <property type="project" value="InterPro"/>
</dbReference>
<protein>
    <submittedName>
        <fullName evidence="2">Peptidase C39</fullName>
    </submittedName>
</protein>
<dbReference type="GO" id="GO:0008233">
    <property type="term" value="F:peptidase activity"/>
    <property type="evidence" value="ECO:0007669"/>
    <property type="project" value="InterPro"/>
</dbReference>
<dbReference type="AlphaFoldDB" id="A0A3D2SKQ0"/>